<dbReference type="STRING" id="1802281.A3A44_03115"/>
<dbReference type="EMBL" id="MHQT01000042">
    <property type="protein sequence ID" value="OHA08367.1"/>
    <property type="molecule type" value="Genomic_DNA"/>
</dbReference>
<comment type="caution">
    <text evidence="1">The sequence shown here is derived from an EMBL/GenBank/DDBJ whole genome shotgun (WGS) entry which is preliminary data.</text>
</comment>
<accession>A0A1G2L9Q4</accession>
<evidence type="ECO:0000313" key="1">
    <source>
        <dbReference type="EMBL" id="OHA08367.1"/>
    </source>
</evidence>
<organism evidence="1 2">
    <name type="scientific">Candidatus Sungbacteria bacterium RIFCSPLOWO2_01_FULL_60_25</name>
    <dbReference type="NCBI Taxonomy" id="1802281"/>
    <lineage>
        <taxon>Bacteria</taxon>
        <taxon>Candidatus Sungiibacteriota</taxon>
    </lineage>
</organism>
<evidence type="ECO:0000313" key="2">
    <source>
        <dbReference type="Proteomes" id="UP000178977"/>
    </source>
</evidence>
<dbReference type="Proteomes" id="UP000178977">
    <property type="component" value="Unassembled WGS sequence"/>
</dbReference>
<reference evidence="1 2" key="1">
    <citation type="journal article" date="2016" name="Nat. Commun.">
        <title>Thousands of microbial genomes shed light on interconnected biogeochemical processes in an aquifer system.</title>
        <authorList>
            <person name="Anantharaman K."/>
            <person name="Brown C.T."/>
            <person name="Hug L.A."/>
            <person name="Sharon I."/>
            <person name="Castelle C.J."/>
            <person name="Probst A.J."/>
            <person name="Thomas B.C."/>
            <person name="Singh A."/>
            <person name="Wilkins M.J."/>
            <person name="Karaoz U."/>
            <person name="Brodie E.L."/>
            <person name="Williams K.H."/>
            <person name="Hubbard S.S."/>
            <person name="Banfield J.F."/>
        </authorList>
    </citation>
    <scope>NUCLEOTIDE SEQUENCE [LARGE SCALE GENOMIC DNA]</scope>
</reference>
<proteinExistence type="predicted"/>
<dbReference type="AlphaFoldDB" id="A0A1G2L9Q4"/>
<sequence length="226" mass="25293">MPTSTTAAAPKSKSTAAAQMFLSLESIRDGVVILKGGRAFRAVLMVSSLNFALKSEDEQDALVYQYENFLNSLDFDLQFVVQSRRLNIQPYLDTLVARQKEETGDLVKLQIGEYMEFVRSFVELSKVVAKTFYAVVPFEPLMITETRGFFSRLLPGGKTAASAAEEDFNQSKSQLLQRVEAVSLGLRRLGVRVVQLDTEELIELFYGLYNPAESQRGSVTTPLEER</sequence>
<gene>
    <name evidence="1" type="ORF">A3A44_03115</name>
</gene>
<protein>
    <submittedName>
        <fullName evidence="1">Uncharacterized protein</fullName>
    </submittedName>
</protein>
<name>A0A1G2L9Q4_9BACT</name>